<organism evidence="2 3">
    <name type="scientific">Solanum bulbocastanum</name>
    <name type="common">Wild potato</name>
    <dbReference type="NCBI Taxonomy" id="147425"/>
    <lineage>
        <taxon>Eukaryota</taxon>
        <taxon>Viridiplantae</taxon>
        <taxon>Streptophyta</taxon>
        <taxon>Embryophyta</taxon>
        <taxon>Tracheophyta</taxon>
        <taxon>Spermatophyta</taxon>
        <taxon>Magnoliopsida</taxon>
        <taxon>eudicotyledons</taxon>
        <taxon>Gunneridae</taxon>
        <taxon>Pentapetalae</taxon>
        <taxon>asterids</taxon>
        <taxon>lamiids</taxon>
        <taxon>Solanales</taxon>
        <taxon>Solanaceae</taxon>
        <taxon>Solanoideae</taxon>
        <taxon>Solaneae</taxon>
        <taxon>Solanum</taxon>
    </lineage>
</organism>
<dbReference type="SUPFAM" id="SSF56219">
    <property type="entry name" value="DNase I-like"/>
    <property type="match status" value="1"/>
</dbReference>
<gene>
    <name evidence="2" type="ORF">RDI58_020817</name>
</gene>
<dbReference type="EMBL" id="JBANQN010000008">
    <property type="protein sequence ID" value="KAK6783021.1"/>
    <property type="molecule type" value="Genomic_DNA"/>
</dbReference>
<comment type="caution">
    <text evidence="2">The sequence shown here is derived from an EMBL/GenBank/DDBJ whole genome shotgun (WGS) entry which is preliminary data.</text>
</comment>
<dbReference type="PANTHER" id="PTHR33710">
    <property type="entry name" value="BNAC02G09200D PROTEIN"/>
    <property type="match status" value="1"/>
</dbReference>
<sequence length="232" mass="26999">MDIRWQVKQGKQRGEGVLQQNVETTMRHQNNDEVTSRNHTDVGKAKGKQSEKGGTSNEGWQDAISRLMLIHSRFYRGKRRIQRLEEMWMDWLFLLQGMVNILSWNVRGLNGPNKQKEAENRIGGNIVAWSEVVDFHNCVVESGLLEFPAQGPRYTWSDKRANQRIFSKIDSIFINEDWLNIMPSCKAIFLPEGISDHCPAKITLSYSLMIKRFFQFCNVWAQHPQFLTIVKE</sequence>
<evidence type="ECO:0000256" key="1">
    <source>
        <dbReference type="SAM" id="MobiDB-lite"/>
    </source>
</evidence>
<protein>
    <submittedName>
        <fullName evidence="2">Uncharacterized protein</fullName>
    </submittedName>
</protein>
<dbReference type="Proteomes" id="UP001371456">
    <property type="component" value="Unassembled WGS sequence"/>
</dbReference>
<evidence type="ECO:0000313" key="3">
    <source>
        <dbReference type="Proteomes" id="UP001371456"/>
    </source>
</evidence>
<accession>A0AAN8TFY0</accession>
<dbReference type="InterPro" id="IPR036691">
    <property type="entry name" value="Endo/exonu/phosph_ase_sf"/>
</dbReference>
<dbReference type="AlphaFoldDB" id="A0AAN8TFY0"/>
<dbReference type="Gene3D" id="3.60.10.10">
    <property type="entry name" value="Endonuclease/exonuclease/phosphatase"/>
    <property type="match status" value="1"/>
</dbReference>
<reference evidence="2 3" key="1">
    <citation type="submission" date="2024-02" db="EMBL/GenBank/DDBJ databases">
        <title>de novo genome assembly of Solanum bulbocastanum strain 11H21.</title>
        <authorList>
            <person name="Hosaka A.J."/>
        </authorList>
    </citation>
    <scope>NUCLEOTIDE SEQUENCE [LARGE SCALE GENOMIC DNA]</scope>
    <source>
        <tissue evidence="2">Young leaves</tissue>
    </source>
</reference>
<keyword evidence="3" id="KW-1185">Reference proteome</keyword>
<feature type="compositionally biased region" description="Basic and acidic residues" evidence="1">
    <location>
        <begin position="25"/>
        <end position="51"/>
    </location>
</feature>
<evidence type="ECO:0000313" key="2">
    <source>
        <dbReference type="EMBL" id="KAK6783021.1"/>
    </source>
</evidence>
<dbReference type="PANTHER" id="PTHR33710:SF78">
    <property type="entry name" value="ENDONUCLEASE_EXONUCLEASE_PHOSPHATASE DOMAIN-CONTAINING PROTEIN"/>
    <property type="match status" value="1"/>
</dbReference>
<name>A0AAN8TFY0_SOLBU</name>
<proteinExistence type="predicted"/>
<feature type="region of interest" description="Disordered" evidence="1">
    <location>
        <begin position="1"/>
        <end position="58"/>
    </location>
</feature>